<sequence>MAETPGVTLDAPSLIALRQVALRARAEPVLADLPGGYVTKRKGHGQEVADVRGYVPGDDLRHLDRGTTARTGELHVRQFMDERDRVTLLVADFRAPMLWGVSRAFRSVAAAEALCLLGWQAVEDGGRVGLLALTGQGPFGVRPRGRVRGMLDVIGGLVQAHAAALKAPGEAPLPLDRADRLAPRGGEIVLASGFDRAEGLGEALSALARHRAVHLLQVTDADPAGLPKGRYPIRLPNGRRLRLTLGGQAAPLPQVERIGGRAALRLDAGWPVEDMARRIAAAFPADRAP</sequence>
<dbReference type="Proteomes" id="UP000675940">
    <property type="component" value="Unassembled WGS sequence"/>
</dbReference>
<dbReference type="PANTHER" id="PTHR33608:SF12">
    <property type="entry name" value="DUF58 DOMAIN-CONTAINING PROTEIN"/>
    <property type="match status" value="1"/>
</dbReference>
<dbReference type="InterPro" id="IPR002881">
    <property type="entry name" value="DUF58"/>
</dbReference>
<dbReference type="PANTHER" id="PTHR33608">
    <property type="entry name" value="BLL2464 PROTEIN"/>
    <property type="match status" value="1"/>
</dbReference>
<dbReference type="EMBL" id="JAGISH010000016">
    <property type="protein sequence ID" value="MBP0484769.1"/>
    <property type="molecule type" value="Genomic_DNA"/>
</dbReference>
<evidence type="ECO:0000313" key="2">
    <source>
        <dbReference type="EMBL" id="MBP0484769.1"/>
    </source>
</evidence>
<dbReference type="AlphaFoldDB" id="A0A940MXP8"/>
<organism evidence="2 3">
    <name type="scientific">Sagittula salina</name>
    <dbReference type="NCBI Taxonomy" id="2820268"/>
    <lineage>
        <taxon>Bacteria</taxon>
        <taxon>Pseudomonadati</taxon>
        <taxon>Pseudomonadota</taxon>
        <taxon>Alphaproteobacteria</taxon>
        <taxon>Rhodobacterales</taxon>
        <taxon>Roseobacteraceae</taxon>
        <taxon>Sagittula</taxon>
    </lineage>
</organism>
<keyword evidence="3" id="KW-1185">Reference proteome</keyword>
<gene>
    <name evidence="2" type="ORF">J5474_20030</name>
</gene>
<name>A0A940MXP8_9RHOB</name>
<reference evidence="2" key="1">
    <citation type="submission" date="2021-03" db="EMBL/GenBank/DDBJ databases">
        <title>Sagittula salina sp. nov. strain M10.9X isolated from the marine waste.</title>
        <authorList>
            <person name="Satari L."/>
            <person name="Molina-Menor E."/>
            <person name="Vidal-Verdu A."/>
            <person name="Pascual J."/>
            <person name="Pereto J."/>
            <person name="Porcar M."/>
        </authorList>
    </citation>
    <scope>NUCLEOTIDE SEQUENCE</scope>
    <source>
        <strain evidence="2">M10.9X</strain>
    </source>
</reference>
<protein>
    <submittedName>
        <fullName evidence="2">DUF58 domain-containing protein</fullName>
    </submittedName>
</protein>
<dbReference type="Pfam" id="PF01882">
    <property type="entry name" value="DUF58"/>
    <property type="match status" value="1"/>
</dbReference>
<proteinExistence type="predicted"/>
<feature type="domain" description="DUF58" evidence="1">
    <location>
        <begin position="50"/>
        <end position="228"/>
    </location>
</feature>
<accession>A0A940MXP8</accession>
<evidence type="ECO:0000313" key="3">
    <source>
        <dbReference type="Proteomes" id="UP000675940"/>
    </source>
</evidence>
<comment type="caution">
    <text evidence="2">The sequence shown here is derived from an EMBL/GenBank/DDBJ whole genome shotgun (WGS) entry which is preliminary data.</text>
</comment>
<evidence type="ECO:0000259" key="1">
    <source>
        <dbReference type="Pfam" id="PF01882"/>
    </source>
</evidence>